<dbReference type="STRING" id="571913.VV02_22685"/>
<sequence>MESAYALIRNDTEDVVSAPVVLEQVSVTQHLVDLAHAVQAHRLAQHAGSVAHYDPSGDAGHRLGRGAVGDVRDTAVADISAALCWGPRTAARRVRESVAAVCHTPLLIDALADGAIDRERLAAVVDALEDVPEGTRAVVAPHVEAAMLSGPRGGISSWTATATRKRARAAVANQDAESPVRHRRRSVREALGVWFEPGRIRGTSTMTATLPTEQAAAMQSAIQDLAGRYRNAPDDKAATGQAETGAAELPASAGDARRAPLMGECRAQALVDLLTSSADASASCTFLVPVQEGAARAAAVATDGLADLLDQTNLRMGFVAGGETGPGEPLDLSAWGLHPAKGGRVPDVPDPWTTTDLPPWHPPGTKRAAPAATSGSDPVAEAVEELIERLTTIANQRTDSEPPAALGDVVVDGVGVISAETVTGLVHALGDTIGRALVSPTTGALREHTSTAYRPPTRMRQFVQLRDQVCRFPGCTRPAQMTDTDHVIPHGRGGRTEPAGLLSLCRAHHRAKHSGAWTVTITPDGTATWTSASSRIYITYPAHEPPPF</sequence>
<evidence type="ECO:0000313" key="3">
    <source>
        <dbReference type="EMBL" id="AKU18012.1"/>
    </source>
</evidence>
<organism evidence="3 4">
    <name type="scientific">Luteipulveratus mongoliensis</name>
    <dbReference type="NCBI Taxonomy" id="571913"/>
    <lineage>
        <taxon>Bacteria</taxon>
        <taxon>Bacillati</taxon>
        <taxon>Actinomycetota</taxon>
        <taxon>Actinomycetes</taxon>
        <taxon>Micrococcales</taxon>
        <taxon>Dermacoccaceae</taxon>
        <taxon>Luteipulveratus</taxon>
    </lineage>
</organism>
<feature type="region of interest" description="Disordered" evidence="1">
    <location>
        <begin position="351"/>
        <end position="378"/>
    </location>
</feature>
<dbReference type="KEGG" id="lmoi:VV02_22685"/>
<dbReference type="EMBL" id="CP011112">
    <property type="protein sequence ID" value="AKU18012.1"/>
    <property type="molecule type" value="Genomic_DNA"/>
</dbReference>
<evidence type="ECO:0000313" key="4">
    <source>
        <dbReference type="Proteomes" id="UP000066480"/>
    </source>
</evidence>
<evidence type="ECO:0000256" key="1">
    <source>
        <dbReference type="SAM" id="MobiDB-lite"/>
    </source>
</evidence>
<dbReference type="InterPro" id="IPR003615">
    <property type="entry name" value="HNH_nuc"/>
</dbReference>
<dbReference type="Gene3D" id="1.10.30.50">
    <property type="match status" value="1"/>
</dbReference>
<reference evidence="3 4" key="1">
    <citation type="submission" date="2015-03" db="EMBL/GenBank/DDBJ databases">
        <title>Luteipulveratus halotolerans sp. nov., a novel actinobacterium (Dermacoccaceae) from Sarawak, Malaysia.</title>
        <authorList>
            <person name="Juboi H."/>
            <person name="Basik A."/>
            <person name="Shamsul S.S."/>
            <person name="Arnold P."/>
            <person name="Schmitt E.K."/>
            <person name="Sanglier J.-J."/>
            <person name="Yeo T."/>
        </authorList>
    </citation>
    <scope>NUCLEOTIDE SEQUENCE [LARGE SCALE GENOMIC DNA]</scope>
    <source>
        <strain evidence="3 4">MN07-A0370</strain>
    </source>
</reference>
<dbReference type="SMART" id="SM00507">
    <property type="entry name" value="HNHc"/>
    <property type="match status" value="1"/>
</dbReference>
<dbReference type="OrthoDB" id="3261064at2"/>
<dbReference type="RefSeq" id="WP_052595303.1">
    <property type="nucleotide sequence ID" value="NZ_CP011112.1"/>
</dbReference>
<accession>A0A0K1JMR6</accession>
<protein>
    <recommendedName>
        <fullName evidence="2">HNH nuclease domain-containing protein</fullName>
    </recommendedName>
</protein>
<dbReference type="Proteomes" id="UP000066480">
    <property type="component" value="Chromosome"/>
</dbReference>
<dbReference type="CDD" id="cd00085">
    <property type="entry name" value="HNHc"/>
    <property type="match status" value="1"/>
</dbReference>
<feature type="region of interest" description="Disordered" evidence="1">
    <location>
        <begin position="231"/>
        <end position="253"/>
    </location>
</feature>
<feature type="compositionally biased region" description="Low complexity" evidence="1">
    <location>
        <begin position="238"/>
        <end position="248"/>
    </location>
</feature>
<keyword evidence="4" id="KW-1185">Reference proteome</keyword>
<gene>
    <name evidence="3" type="ORF">VV02_22685</name>
</gene>
<evidence type="ECO:0000259" key="2">
    <source>
        <dbReference type="SMART" id="SM00507"/>
    </source>
</evidence>
<name>A0A0K1JMR6_9MICO</name>
<proteinExistence type="predicted"/>
<dbReference type="AlphaFoldDB" id="A0A0K1JMR6"/>
<feature type="domain" description="HNH nuclease" evidence="2">
    <location>
        <begin position="458"/>
        <end position="510"/>
    </location>
</feature>